<dbReference type="CDD" id="cd01029">
    <property type="entry name" value="TOPRIM_primases"/>
    <property type="match status" value="1"/>
</dbReference>
<reference evidence="1" key="1">
    <citation type="submission" date="2023-05" db="EMBL/GenBank/DDBJ databases">
        <title>Complete genome sequence of three non-O157 smooth Escherichia coli infecting phages.</title>
        <authorList>
            <person name="Pas C."/>
            <person name="Briers Y."/>
            <person name="Fieseler L."/>
        </authorList>
    </citation>
    <scope>NUCLEOTIDE SEQUENCE</scope>
</reference>
<dbReference type="Gene3D" id="3.40.1360.10">
    <property type="match status" value="1"/>
</dbReference>
<dbReference type="InterPro" id="IPR034154">
    <property type="entry name" value="TOPRIM_DnaG/twinkle"/>
</dbReference>
<proteinExistence type="predicted"/>
<keyword evidence="2" id="KW-1185">Reference proteome</keyword>
<organism evidence="1 2">
    <name type="scientific">Escherichia phage vB_EcoP_PAS7</name>
    <dbReference type="NCBI Taxonomy" id="3053875"/>
    <lineage>
        <taxon>Viruses</taxon>
        <taxon>Duplodnaviria</taxon>
        <taxon>Heunggongvirae</taxon>
        <taxon>Uroviricota</taxon>
        <taxon>Caudoviricetes</taxon>
        <taxon>Autographivirales</taxon>
        <taxon>Autoscriptoviridae</taxon>
        <taxon>Slopekvirinae</taxon>
        <taxon>Cepavirus</taxon>
        <taxon>Cepavirus PAS7</taxon>
    </lineage>
</organism>
<sequence length="156" mass="17308">MAGDVYYSEQYKRLVWKLSTVSYIARALHEYQQPKWVVMGKPMQYAAATNTTGSLIVLTEDYLSAFKVQQVTERYSSLQVTAVALLGTRLPLTLKAGLIKLGKPVVCMLDDDKAGWDGTVSVIKQLKPFLPVYDRHLDVDPKAAHCGKILGAFDGL</sequence>
<name>A0AA51Z2Z8_9CAUD</name>
<evidence type="ECO:0000313" key="1">
    <source>
        <dbReference type="EMBL" id="WMX18789.1"/>
    </source>
</evidence>
<dbReference type="Proteomes" id="UP001182171">
    <property type="component" value="Segment"/>
</dbReference>
<protein>
    <recommendedName>
        <fullName evidence="3">DNA primase</fullName>
    </recommendedName>
</protein>
<dbReference type="EMBL" id="OQ921331">
    <property type="protein sequence ID" value="WMX18789.1"/>
    <property type="molecule type" value="Genomic_DNA"/>
</dbReference>
<dbReference type="SUPFAM" id="SSF56731">
    <property type="entry name" value="DNA primase core"/>
    <property type="match status" value="1"/>
</dbReference>
<accession>A0AA51Z2Z8</accession>
<evidence type="ECO:0000313" key="2">
    <source>
        <dbReference type="Proteomes" id="UP001182171"/>
    </source>
</evidence>
<evidence type="ECO:0008006" key="3">
    <source>
        <dbReference type="Google" id="ProtNLM"/>
    </source>
</evidence>